<evidence type="ECO:0000313" key="1">
    <source>
        <dbReference type="EMBL" id="GAA4579376.1"/>
    </source>
</evidence>
<keyword evidence="2" id="KW-1185">Reference proteome</keyword>
<dbReference type="Proteomes" id="UP001500307">
    <property type="component" value="Unassembled WGS sequence"/>
</dbReference>
<organism evidence="1 2">
    <name type="scientific">Micromonospora coerulea</name>
    <dbReference type="NCBI Taxonomy" id="47856"/>
    <lineage>
        <taxon>Bacteria</taxon>
        <taxon>Bacillati</taxon>
        <taxon>Actinomycetota</taxon>
        <taxon>Actinomycetes</taxon>
        <taxon>Micromonosporales</taxon>
        <taxon>Micromonosporaceae</taxon>
        <taxon>Micromonospora</taxon>
    </lineage>
</organism>
<accession>A0ABP8T0Z9</accession>
<protein>
    <submittedName>
        <fullName evidence="1">Uncharacterized protein</fullName>
    </submittedName>
</protein>
<reference evidence="2" key="1">
    <citation type="journal article" date="2019" name="Int. J. Syst. Evol. Microbiol.">
        <title>The Global Catalogue of Microorganisms (GCM) 10K type strain sequencing project: providing services to taxonomists for standard genome sequencing and annotation.</title>
        <authorList>
            <consortium name="The Broad Institute Genomics Platform"/>
            <consortium name="The Broad Institute Genome Sequencing Center for Infectious Disease"/>
            <person name="Wu L."/>
            <person name="Ma J."/>
        </authorList>
    </citation>
    <scope>NUCLEOTIDE SEQUENCE [LARGE SCALE GENOMIC DNA]</scope>
    <source>
        <strain evidence="2">JCM 3175</strain>
    </source>
</reference>
<comment type="caution">
    <text evidence="1">The sequence shown here is derived from an EMBL/GenBank/DDBJ whole genome shotgun (WGS) entry which is preliminary data.</text>
</comment>
<name>A0ABP8T0Z9_9ACTN</name>
<gene>
    <name evidence="1" type="ORF">GCM10023176_56930</name>
</gene>
<evidence type="ECO:0000313" key="2">
    <source>
        <dbReference type="Proteomes" id="UP001500307"/>
    </source>
</evidence>
<sequence>MVAGDGLLDVFGEVVPQMPPVGHLDSLGRTGAGALGVGVGAISADDLHGRMLCQPGGEGGRFPIG</sequence>
<proteinExistence type="predicted"/>
<dbReference type="EMBL" id="BAABGU010000048">
    <property type="protein sequence ID" value="GAA4579376.1"/>
    <property type="molecule type" value="Genomic_DNA"/>
</dbReference>